<proteinExistence type="predicted"/>
<dbReference type="EMBL" id="CP027231">
    <property type="protein sequence ID" value="AVM52154.1"/>
    <property type="molecule type" value="Genomic_DNA"/>
</dbReference>
<evidence type="ECO:0000313" key="3">
    <source>
        <dbReference type="Proteomes" id="UP000238304"/>
    </source>
</evidence>
<keyword evidence="3" id="KW-1185">Reference proteome</keyword>
<keyword evidence="1" id="KW-0732">Signal</keyword>
<feature type="chain" id="PRO_5045200792" evidence="1">
    <location>
        <begin position="21"/>
        <end position="625"/>
    </location>
</feature>
<reference evidence="2 3" key="1">
    <citation type="submission" date="2018-02" db="EMBL/GenBank/DDBJ databases">
        <authorList>
            <person name="Holder M.E."/>
            <person name="Ajami N.J."/>
            <person name="Petrosino J.F."/>
        </authorList>
    </citation>
    <scope>NUCLEOTIDE SEQUENCE [LARGE SCALE GENOMIC DNA]</scope>
    <source>
        <strain evidence="2 3">ATCC 33285</strain>
    </source>
</reference>
<dbReference type="Gene3D" id="1.25.40.390">
    <property type="match status" value="2"/>
</dbReference>
<accession>A0ABN5IHE7</accession>
<feature type="signal peptide" evidence="1">
    <location>
        <begin position="1"/>
        <end position="20"/>
    </location>
</feature>
<dbReference type="InterPro" id="IPR011990">
    <property type="entry name" value="TPR-like_helical_dom_sf"/>
</dbReference>
<protein>
    <submittedName>
        <fullName evidence="2">SusD/RagB family nutrient-binding outer membrane lipoprotein</fullName>
    </submittedName>
</protein>
<gene>
    <name evidence="2" type="ORF">C4H11_03585</name>
</gene>
<sequence>MKRLSIITILAAILSFNSSCDDYLDVNKNIDAPDYVEGYLYLSGIIQNYQSLYYDIRAVGPLTQMMGTGGYTSFASNYYVQGSDAGAEVWRMVYWLQGMNLENLINQSIANEEWTMAGIGLAIKAFSWDRLTKYHGELPMKEAFVPNLLSHKYDSQEDIYAQVKEWAYKSIEYLEKEDTHNYGNKITDNDWIYKGDKSKWIKFAYSVIVHNLASLSNKKDFVSKYAPELIECSKKAFQSPDDDATVALDGKGESSAESVYNNFWGTYRGNLSRSYFQHEYAVQVMTGSIPKYDEQTGEKYRVENNDYYPYELADKQIICDTLKDVTGHYDPRMAVKLGTADDPTYKNIDNADSVKAYRYYGGSFTTNSGAIGAASTFYGRYGSSQYKGDVHDGKGRWLYRDDAPYILMTYAEIKFCVAEANYKMGNKDAALQAFKEGVKGDLYFCERYIYPGTPGQATGGDKITKEVFKKLATEYASGPYVEGMTTNELTLSHIMMQKWVALYPWGAHEAWVDMRKYHYDIKYTGEYPQLGNGWSETMIDQKWDTDESKVYKGFYLAPAQVQNRKGQYNTRNQGSPCYRVRPRYNSEYMWNAPSLDALRPISGRADNYHCSIPWFAYPGEMPTNL</sequence>
<keyword evidence="2" id="KW-0449">Lipoprotein</keyword>
<name>A0ABN5IHE7_9BACE</name>
<dbReference type="Pfam" id="PF12771">
    <property type="entry name" value="SusD-like_2"/>
    <property type="match status" value="1"/>
</dbReference>
<evidence type="ECO:0000256" key="1">
    <source>
        <dbReference type="SAM" id="SignalP"/>
    </source>
</evidence>
<organism evidence="2 3">
    <name type="scientific">Bacteroides zoogleoformans</name>
    <dbReference type="NCBI Taxonomy" id="28119"/>
    <lineage>
        <taxon>Bacteria</taxon>
        <taxon>Pseudomonadati</taxon>
        <taxon>Bacteroidota</taxon>
        <taxon>Bacteroidia</taxon>
        <taxon>Bacteroidales</taxon>
        <taxon>Bacteroidaceae</taxon>
        <taxon>Bacteroides</taxon>
    </lineage>
</organism>
<dbReference type="InterPro" id="IPR041662">
    <property type="entry name" value="SusD-like_2"/>
</dbReference>
<evidence type="ECO:0000313" key="2">
    <source>
        <dbReference type="EMBL" id="AVM52154.1"/>
    </source>
</evidence>
<dbReference type="RefSeq" id="WP_106040487.1">
    <property type="nucleotide sequence ID" value="NZ_CALHZC010000058.1"/>
</dbReference>
<dbReference type="Proteomes" id="UP000238304">
    <property type="component" value="Chromosome"/>
</dbReference>
<dbReference type="SUPFAM" id="SSF48452">
    <property type="entry name" value="TPR-like"/>
    <property type="match status" value="1"/>
</dbReference>